<evidence type="ECO:0000256" key="1">
    <source>
        <dbReference type="ARBA" id="ARBA00004651"/>
    </source>
</evidence>
<evidence type="ECO:0000256" key="6">
    <source>
        <dbReference type="ARBA" id="ARBA00038076"/>
    </source>
</evidence>
<feature type="domain" description="ABC3 transporter permease C-terminal" evidence="8">
    <location>
        <begin position="62"/>
        <end position="172"/>
    </location>
</feature>
<keyword evidence="2" id="KW-1003">Cell membrane</keyword>
<keyword evidence="3 7" id="KW-0812">Transmembrane</keyword>
<evidence type="ECO:0000256" key="7">
    <source>
        <dbReference type="SAM" id="Phobius"/>
    </source>
</evidence>
<evidence type="ECO:0000313" key="10">
    <source>
        <dbReference type="Proteomes" id="UP001589867"/>
    </source>
</evidence>
<proteinExistence type="inferred from homology"/>
<dbReference type="RefSeq" id="WP_377260923.1">
    <property type="nucleotide sequence ID" value="NZ_JBHLUH010000082.1"/>
</dbReference>
<organism evidence="9 10">
    <name type="scientific">Phytohabitans kaempferiae</name>
    <dbReference type="NCBI Taxonomy" id="1620943"/>
    <lineage>
        <taxon>Bacteria</taxon>
        <taxon>Bacillati</taxon>
        <taxon>Actinomycetota</taxon>
        <taxon>Actinomycetes</taxon>
        <taxon>Micromonosporales</taxon>
        <taxon>Micromonosporaceae</taxon>
    </lineage>
</organism>
<comment type="caution">
    <text evidence="9">The sequence shown here is derived from an EMBL/GenBank/DDBJ whole genome shotgun (WGS) entry which is preliminary data.</text>
</comment>
<feature type="transmembrane region" description="Helical" evidence="7">
    <location>
        <begin position="371"/>
        <end position="400"/>
    </location>
</feature>
<feature type="transmembrane region" description="Helical" evidence="7">
    <location>
        <begin position="146"/>
        <end position="172"/>
    </location>
</feature>
<dbReference type="Proteomes" id="UP001589867">
    <property type="component" value="Unassembled WGS sequence"/>
</dbReference>
<dbReference type="PANTHER" id="PTHR30572:SF4">
    <property type="entry name" value="ABC TRANSPORTER PERMEASE YTRF"/>
    <property type="match status" value="1"/>
</dbReference>
<evidence type="ECO:0000313" key="9">
    <source>
        <dbReference type="EMBL" id="MFC0533380.1"/>
    </source>
</evidence>
<dbReference type="EMBL" id="JBHLUH010000082">
    <property type="protein sequence ID" value="MFC0533380.1"/>
    <property type="molecule type" value="Genomic_DNA"/>
</dbReference>
<feature type="transmembrane region" description="Helical" evidence="7">
    <location>
        <begin position="100"/>
        <end position="126"/>
    </location>
</feature>
<dbReference type="InterPro" id="IPR003838">
    <property type="entry name" value="ABC3_permease_C"/>
</dbReference>
<feature type="transmembrane region" description="Helical" evidence="7">
    <location>
        <begin position="57"/>
        <end position="80"/>
    </location>
</feature>
<keyword evidence="5 7" id="KW-0472">Membrane</keyword>
<dbReference type="Pfam" id="PF02687">
    <property type="entry name" value="FtsX"/>
    <property type="match status" value="2"/>
</dbReference>
<name>A0ABV6MF74_9ACTN</name>
<feature type="transmembrane region" description="Helical" evidence="7">
    <location>
        <begin position="412"/>
        <end position="431"/>
    </location>
</feature>
<evidence type="ECO:0000256" key="3">
    <source>
        <dbReference type="ARBA" id="ARBA00022692"/>
    </source>
</evidence>
<feature type="transmembrane region" description="Helical" evidence="7">
    <location>
        <begin position="240"/>
        <end position="264"/>
    </location>
</feature>
<dbReference type="InterPro" id="IPR050250">
    <property type="entry name" value="Macrolide_Exporter_MacB"/>
</dbReference>
<evidence type="ECO:0000259" key="8">
    <source>
        <dbReference type="Pfam" id="PF02687"/>
    </source>
</evidence>
<feature type="transmembrane region" description="Helical" evidence="7">
    <location>
        <begin position="199"/>
        <end position="220"/>
    </location>
</feature>
<feature type="transmembrane region" description="Helical" evidence="7">
    <location>
        <begin position="323"/>
        <end position="350"/>
    </location>
</feature>
<feature type="transmembrane region" description="Helical" evidence="7">
    <location>
        <begin position="284"/>
        <end position="303"/>
    </location>
</feature>
<keyword evidence="4 7" id="KW-1133">Transmembrane helix</keyword>
<feature type="transmembrane region" description="Helical" evidence="7">
    <location>
        <begin position="12"/>
        <end position="37"/>
    </location>
</feature>
<comment type="subcellular location">
    <subcellularLocation>
        <location evidence="1">Cell membrane</location>
        <topology evidence="1">Multi-pass membrane protein</topology>
    </subcellularLocation>
</comment>
<sequence length="450" mass="45811">MFRLALSSLRFRASGFVASFINVFLGATLLMAFAAMYDTGNAPGVPDGDREGLTNMTYVVGGWGILIAAFGVAVTMNLSVRQRATEIALLKSAGATPAQIGLLIIGETAVVTAVASVLAIPAGYLAGRGLLSLLASADRVGAGIDYRFGAAALGLGIGNTFVAAAIATFVTARRAAGLSTKDALTSASTDSRKLGKGRLIAGALFLLSGTNCAVLTATLLADEGFVTEAVAGQACISTSIGFAFLGPLLMRLMAPVLGPVVRAVSGSSGYLAGVNIRQRASQSAGVLMPIILFVGVVAGSLYLQSVQNNASVVQSADEKGVETLNLVIVGMIAVFAAVVLINVTLATTMYRGREFGQQRLIGATPPQVMRMLGFETVVTVVTGLVFGTVAALAGVIPYSIALTGDAVPDIGPGVYLVVIAVLMVVALAANLGSGWRAIRRPALEAVAVNG</sequence>
<feature type="domain" description="ABC3 transporter permease C-terminal" evidence="8">
    <location>
        <begin position="327"/>
        <end position="440"/>
    </location>
</feature>
<accession>A0ABV6MF74</accession>
<evidence type="ECO:0000256" key="5">
    <source>
        <dbReference type="ARBA" id="ARBA00023136"/>
    </source>
</evidence>
<protein>
    <submittedName>
        <fullName evidence="9">FtsX-like permease family protein</fullName>
    </submittedName>
</protein>
<evidence type="ECO:0000256" key="2">
    <source>
        <dbReference type="ARBA" id="ARBA00022475"/>
    </source>
</evidence>
<comment type="similarity">
    <text evidence="6">Belongs to the ABC-4 integral membrane protein family.</text>
</comment>
<dbReference type="PANTHER" id="PTHR30572">
    <property type="entry name" value="MEMBRANE COMPONENT OF TRANSPORTER-RELATED"/>
    <property type="match status" value="1"/>
</dbReference>
<reference evidence="9 10" key="1">
    <citation type="submission" date="2024-09" db="EMBL/GenBank/DDBJ databases">
        <authorList>
            <person name="Sun Q."/>
            <person name="Mori K."/>
        </authorList>
    </citation>
    <scope>NUCLEOTIDE SEQUENCE [LARGE SCALE GENOMIC DNA]</scope>
    <source>
        <strain evidence="9 10">TBRC 3947</strain>
    </source>
</reference>
<evidence type="ECO:0000256" key="4">
    <source>
        <dbReference type="ARBA" id="ARBA00022989"/>
    </source>
</evidence>
<keyword evidence="10" id="KW-1185">Reference proteome</keyword>
<gene>
    <name evidence="9" type="ORF">ACFFIA_37830</name>
</gene>